<feature type="compositionally biased region" description="Polar residues" evidence="6">
    <location>
        <begin position="955"/>
        <end position="965"/>
    </location>
</feature>
<proteinExistence type="predicted"/>
<dbReference type="Pfam" id="PF24817">
    <property type="entry name" value="WD40_WDHD1_1st"/>
    <property type="match status" value="1"/>
</dbReference>
<dbReference type="SUPFAM" id="SSF50978">
    <property type="entry name" value="WD40 repeat-like"/>
    <property type="match status" value="1"/>
</dbReference>
<dbReference type="Gramene" id="Mp4g09220.1">
    <property type="protein sequence ID" value="Mp4g09220.1.cds"/>
    <property type="gene ID" value="Mp4g09220"/>
</dbReference>
<dbReference type="InterPro" id="IPR036322">
    <property type="entry name" value="WD40_repeat_dom_sf"/>
</dbReference>
<keyword evidence="2 5" id="KW-0853">WD repeat</keyword>
<dbReference type="PANTHER" id="PTHR19932">
    <property type="entry name" value="WD REPEAT AND HMG-BOX DNA BINDING PROTEIN"/>
    <property type="match status" value="1"/>
</dbReference>
<dbReference type="OMA" id="RYAHTNG"/>
<organism evidence="10 11">
    <name type="scientific">Marchantia polymorpha</name>
    <name type="common">Common liverwort</name>
    <name type="synonym">Marchantia aquatica</name>
    <dbReference type="NCBI Taxonomy" id="3197"/>
    <lineage>
        <taxon>Eukaryota</taxon>
        <taxon>Viridiplantae</taxon>
        <taxon>Streptophyta</taxon>
        <taxon>Embryophyta</taxon>
        <taxon>Marchantiophyta</taxon>
        <taxon>Marchantiopsida</taxon>
        <taxon>Marchantiidae</taxon>
        <taxon>Marchantiales</taxon>
        <taxon>Marchantiaceae</taxon>
        <taxon>Marchantia</taxon>
    </lineage>
</organism>
<protein>
    <submittedName>
        <fullName evidence="10">Uncharacterized protein</fullName>
    </submittedName>
</protein>
<feature type="repeat" description="WD" evidence="5">
    <location>
        <begin position="137"/>
        <end position="178"/>
    </location>
</feature>
<evidence type="ECO:0000256" key="6">
    <source>
        <dbReference type="SAM" id="MobiDB-lite"/>
    </source>
</evidence>
<feature type="region of interest" description="Disordered" evidence="6">
    <location>
        <begin position="355"/>
        <end position="426"/>
    </location>
</feature>
<dbReference type="GO" id="GO:0006261">
    <property type="term" value="P:DNA-templated DNA replication"/>
    <property type="evidence" value="ECO:0000318"/>
    <property type="project" value="GO_Central"/>
</dbReference>
<dbReference type="Pfam" id="PF20946">
    <property type="entry name" value="Ctf4_C"/>
    <property type="match status" value="1"/>
</dbReference>
<dbReference type="InterPro" id="IPR001680">
    <property type="entry name" value="WD40_rpt"/>
</dbReference>
<dbReference type="InterPro" id="IPR057646">
    <property type="entry name" value="WD40_WDHD1_1st"/>
</dbReference>
<feature type="domain" description="WDHD1/CFT4 second beta-propeller" evidence="7">
    <location>
        <begin position="423"/>
        <end position="706"/>
    </location>
</feature>
<feature type="compositionally biased region" description="Acidic residues" evidence="6">
    <location>
        <begin position="355"/>
        <end position="364"/>
    </location>
</feature>
<dbReference type="AlphaFoldDB" id="A0A2R6WBY0"/>
<evidence type="ECO:0000259" key="8">
    <source>
        <dbReference type="Pfam" id="PF20946"/>
    </source>
</evidence>
<dbReference type="Proteomes" id="UP000244005">
    <property type="component" value="Unassembled WGS sequence"/>
</dbReference>
<feature type="compositionally biased region" description="Polar residues" evidence="6">
    <location>
        <begin position="375"/>
        <end position="389"/>
    </location>
</feature>
<feature type="domain" description="WDHD1/CFT4 helical bundle" evidence="8">
    <location>
        <begin position="717"/>
        <end position="819"/>
    </location>
</feature>
<dbReference type="GO" id="GO:0003682">
    <property type="term" value="F:chromatin binding"/>
    <property type="evidence" value="ECO:0000318"/>
    <property type="project" value="GO_Central"/>
</dbReference>
<feature type="repeat" description="WD" evidence="5">
    <location>
        <begin position="229"/>
        <end position="261"/>
    </location>
</feature>
<dbReference type="PROSITE" id="PS50294">
    <property type="entry name" value="WD_REPEATS_REGION"/>
    <property type="match status" value="3"/>
</dbReference>
<feature type="domain" description="WDHD1 first WD40" evidence="9">
    <location>
        <begin position="13"/>
        <end position="300"/>
    </location>
</feature>
<evidence type="ECO:0000313" key="11">
    <source>
        <dbReference type="Proteomes" id="UP000244005"/>
    </source>
</evidence>
<dbReference type="InterPro" id="IPR015943">
    <property type="entry name" value="WD40/YVTN_repeat-like_dom_sf"/>
</dbReference>
<evidence type="ECO:0000256" key="2">
    <source>
        <dbReference type="ARBA" id="ARBA00022574"/>
    </source>
</evidence>
<comment type="subcellular location">
    <subcellularLocation>
        <location evidence="1">Nucleus</location>
    </subcellularLocation>
</comment>
<sequence length="992" mass="107730">MSVSAKHPKFTEAHGKGPRACILWDNQGQDIITAGADARLLIHKSGGESLTPSVLHQKAVTSLALSPNGLLLASASLDHSVKLYSYPGATFQNNVTRFSLPIRALAFSVTGGLLAAAGDDDGIKLISTVDNSIVRVMKGHDGPVVSLAFDPKNEFLASVDTDGTVIYWSLDTGAKVHTLKHAAPDVDLEDPCVNQIAWHPSGDVLAVPGHQFDVVMYDRDTAEVHFRMRGGHNTSIGFLAWSPNGKYLATTGEDRKVMLWDAEKKIDLDRLKVLSQVCALAWKPTGNSLALIDVEGRYGVWNDAIPSHLASPCDLEQVSSLVTRQELLHFSDDEAEEKASASDSEDEIIGAEVDLMDDESDEEESMLRKEFGDSKASNGLTRKVSQGKDSASVKVKEGRIDSLNDTVPRQHSSHKPMPEKQPAFQPGVTQQTVGTRRFLAYNLLGCIITSEGDGVNHVEVEFHDTSRGHRIAPLADYFGFTMAALGEKGSVLANPQRDKTPSTLIYRPFASWASNSEWSMRFTPAEEVKAVAVGDGWVAAATSLDYLRIYTESGRQKHLFSLTGPVVAMTSYQQHLAVVTHASDPMESGQQVMKYIVLDLRTNQQLLTGPLAITPGATLTWLGFSESGSLSSFDSKGVLRILSRTFGGCWVPIYSVPAEQQSNGDTTWMVGLNETQIFCIKCKVPELQPQVHPKPVLSILSPMLPLAHSDLGATELENDLLCKSFLLEETRLRADEAADRGEKDDDDDEEKILRTEAEQDRCLLRLIAACCHGDKLARALELASMLSLHKSLEGAIKLVTAMRLPTLAERMNTLLEERRKVEKAAAGPPPTREPVFPRSSLLRLDGPLSGPQVHKLSSPALPAKQTLPTTEPFLENSRTVPEASVRSSDDSSAQKVVSVHTKAKEVERSNSQQTPGASDDGRCPEVPSSSPLAKPVNPFAKPKQAEGSSLGDGLSTLTAIKNLQVQGGGKRKNTAVKEKRSDKKPRKIPKAT</sequence>
<dbReference type="EMBL" id="KZ772784">
    <property type="protein sequence ID" value="PTQ31366.1"/>
    <property type="molecule type" value="Genomic_DNA"/>
</dbReference>
<reference evidence="11" key="1">
    <citation type="journal article" date="2017" name="Cell">
        <title>Insights into land plant evolution garnered from the Marchantia polymorpha genome.</title>
        <authorList>
            <person name="Bowman J.L."/>
            <person name="Kohchi T."/>
            <person name="Yamato K.T."/>
            <person name="Jenkins J."/>
            <person name="Shu S."/>
            <person name="Ishizaki K."/>
            <person name="Yamaoka S."/>
            <person name="Nishihama R."/>
            <person name="Nakamura Y."/>
            <person name="Berger F."/>
            <person name="Adam C."/>
            <person name="Aki S.S."/>
            <person name="Althoff F."/>
            <person name="Araki T."/>
            <person name="Arteaga-Vazquez M.A."/>
            <person name="Balasubrmanian S."/>
            <person name="Barry K."/>
            <person name="Bauer D."/>
            <person name="Boehm C.R."/>
            <person name="Briginshaw L."/>
            <person name="Caballero-Perez J."/>
            <person name="Catarino B."/>
            <person name="Chen F."/>
            <person name="Chiyoda S."/>
            <person name="Chovatia M."/>
            <person name="Davies K.M."/>
            <person name="Delmans M."/>
            <person name="Demura T."/>
            <person name="Dierschke T."/>
            <person name="Dolan L."/>
            <person name="Dorantes-Acosta A.E."/>
            <person name="Eklund D.M."/>
            <person name="Florent S.N."/>
            <person name="Flores-Sandoval E."/>
            <person name="Fujiyama A."/>
            <person name="Fukuzawa H."/>
            <person name="Galik B."/>
            <person name="Grimanelli D."/>
            <person name="Grimwood J."/>
            <person name="Grossniklaus U."/>
            <person name="Hamada T."/>
            <person name="Haseloff J."/>
            <person name="Hetherington A.J."/>
            <person name="Higo A."/>
            <person name="Hirakawa Y."/>
            <person name="Hundley H.N."/>
            <person name="Ikeda Y."/>
            <person name="Inoue K."/>
            <person name="Inoue S.I."/>
            <person name="Ishida S."/>
            <person name="Jia Q."/>
            <person name="Kakita M."/>
            <person name="Kanazawa T."/>
            <person name="Kawai Y."/>
            <person name="Kawashima T."/>
            <person name="Kennedy M."/>
            <person name="Kinose K."/>
            <person name="Kinoshita T."/>
            <person name="Kohara Y."/>
            <person name="Koide E."/>
            <person name="Komatsu K."/>
            <person name="Kopischke S."/>
            <person name="Kubo M."/>
            <person name="Kyozuka J."/>
            <person name="Lagercrantz U."/>
            <person name="Lin S.S."/>
            <person name="Lindquist E."/>
            <person name="Lipzen A.M."/>
            <person name="Lu C.W."/>
            <person name="De Luna E."/>
            <person name="Martienssen R.A."/>
            <person name="Minamino N."/>
            <person name="Mizutani M."/>
            <person name="Mizutani M."/>
            <person name="Mochizuki N."/>
            <person name="Monte I."/>
            <person name="Mosher R."/>
            <person name="Nagasaki H."/>
            <person name="Nakagami H."/>
            <person name="Naramoto S."/>
            <person name="Nishitani K."/>
            <person name="Ohtani M."/>
            <person name="Okamoto T."/>
            <person name="Okumura M."/>
            <person name="Phillips J."/>
            <person name="Pollak B."/>
            <person name="Reinders A."/>
            <person name="Rovekamp M."/>
            <person name="Sano R."/>
            <person name="Sawa S."/>
            <person name="Schmid M.W."/>
            <person name="Shirakawa M."/>
            <person name="Solano R."/>
            <person name="Spunde A."/>
            <person name="Suetsugu N."/>
            <person name="Sugano S."/>
            <person name="Sugiyama A."/>
            <person name="Sun R."/>
            <person name="Suzuki Y."/>
            <person name="Takenaka M."/>
            <person name="Takezawa D."/>
            <person name="Tomogane H."/>
            <person name="Tsuzuki M."/>
            <person name="Ueda T."/>
            <person name="Umeda M."/>
            <person name="Ward J.M."/>
            <person name="Watanabe Y."/>
            <person name="Yazaki K."/>
            <person name="Yokoyama R."/>
            <person name="Yoshitake Y."/>
            <person name="Yotsui I."/>
            <person name="Zachgo S."/>
            <person name="Schmutz J."/>
        </authorList>
    </citation>
    <scope>NUCLEOTIDE SEQUENCE [LARGE SCALE GENOMIC DNA]</scope>
    <source>
        <strain evidence="11">Tak-1</strain>
    </source>
</reference>
<feature type="compositionally biased region" description="Basic residues" evidence="6">
    <location>
        <begin position="982"/>
        <end position="992"/>
    </location>
</feature>
<dbReference type="SMART" id="SM00320">
    <property type="entry name" value="WD40"/>
    <property type="match status" value="7"/>
</dbReference>
<dbReference type="PANTHER" id="PTHR19932:SF10">
    <property type="entry name" value="WD REPEAT AND HMG-BOX DNA-BINDING PROTEIN 1"/>
    <property type="match status" value="1"/>
</dbReference>
<evidence type="ECO:0000259" key="7">
    <source>
        <dbReference type="Pfam" id="PF12341"/>
    </source>
</evidence>
<keyword evidence="3" id="KW-0677">Repeat</keyword>
<evidence type="ECO:0000256" key="4">
    <source>
        <dbReference type="ARBA" id="ARBA00023242"/>
    </source>
</evidence>
<evidence type="ECO:0000256" key="1">
    <source>
        <dbReference type="ARBA" id="ARBA00004123"/>
    </source>
</evidence>
<dbReference type="InterPro" id="IPR022100">
    <property type="entry name" value="WDHD1/CFT4_beta-prop_2nd"/>
</dbReference>
<dbReference type="GO" id="GO:0043596">
    <property type="term" value="C:nuclear replication fork"/>
    <property type="evidence" value="ECO:0000318"/>
    <property type="project" value="GO_Central"/>
</dbReference>
<evidence type="ECO:0000259" key="9">
    <source>
        <dbReference type="Pfam" id="PF24817"/>
    </source>
</evidence>
<dbReference type="Pfam" id="PF12341">
    <property type="entry name" value="Mcl1_mid"/>
    <property type="match status" value="1"/>
</dbReference>
<keyword evidence="4" id="KW-0539">Nucleus</keyword>
<keyword evidence="11" id="KW-1185">Reference proteome</keyword>
<dbReference type="GO" id="GO:0006281">
    <property type="term" value="P:DNA repair"/>
    <property type="evidence" value="ECO:0000318"/>
    <property type="project" value="GO_Central"/>
</dbReference>
<gene>
    <name evidence="10" type="ORF">MARPO_0112s0022</name>
</gene>
<dbReference type="CDD" id="cd00200">
    <property type="entry name" value="WD40"/>
    <property type="match status" value="1"/>
</dbReference>
<name>A0A2R6WBY0_MARPO</name>
<dbReference type="PROSITE" id="PS50082">
    <property type="entry name" value="WD_REPEATS_2"/>
    <property type="match status" value="3"/>
</dbReference>
<evidence type="ECO:0000313" key="10">
    <source>
        <dbReference type="EMBL" id="PTQ31366.1"/>
    </source>
</evidence>
<evidence type="ECO:0000256" key="3">
    <source>
        <dbReference type="ARBA" id="ARBA00022737"/>
    </source>
</evidence>
<accession>A0A2R6WBY0</accession>
<evidence type="ECO:0000256" key="5">
    <source>
        <dbReference type="PROSITE-ProRule" id="PRU00221"/>
    </source>
</evidence>
<dbReference type="InterPro" id="IPR048591">
    <property type="entry name" value="WDHD1/CFT4_hel"/>
</dbReference>
<feature type="region of interest" description="Disordered" evidence="6">
    <location>
        <begin position="821"/>
        <end position="992"/>
    </location>
</feature>
<dbReference type="OrthoDB" id="427368at2759"/>
<dbReference type="Gene3D" id="2.130.10.10">
    <property type="entry name" value="YVTN repeat-like/Quinoprotein amine dehydrogenase"/>
    <property type="match status" value="2"/>
</dbReference>
<feature type="repeat" description="WD" evidence="5">
    <location>
        <begin position="53"/>
        <end position="85"/>
    </location>
</feature>
<dbReference type="GO" id="GO:0000278">
    <property type="term" value="P:mitotic cell cycle"/>
    <property type="evidence" value="ECO:0000318"/>
    <property type="project" value="GO_Central"/>
</dbReference>